<reference evidence="1 2" key="1">
    <citation type="submission" date="2021-03" db="EMBL/GenBank/DDBJ databases">
        <title>Genomic Encyclopedia of Type Strains, Phase IV (KMG-IV): sequencing the most valuable type-strain genomes for metagenomic binning, comparative biology and taxonomic classification.</title>
        <authorList>
            <person name="Goeker M."/>
        </authorList>
    </citation>
    <scope>NUCLEOTIDE SEQUENCE [LARGE SCALE GENOMIC DNA]</scope>
    <source>
        <strain evidence="1 2">DSM 101872</strain>
    </source>
</reference>
<evidence type="ECO:0008006" key="3">
    <source>
        <dbReference type="Google" id="ProtNLM"/>
    </source>
</evidence>
<sequence length="76" mass="9142">MAKRTFELDDETLRMLKYYLAHSQIEEDELINRLIKSFLTEHLSSKQIQLARQHKGKDSFPTDEILRNFGDMWKQD</sequence>
<evidence type="ECO:0000313" key="2">
    <source>
        <dbReference type="Proteomes" id="UP001519292"/>
    </source>
</evidence>
<comment type="caution">
    <text evidence="1">The sequence shown here is derived from an EMBL/GenBank/DDBJ whole genome shotgun (WGS) entry which is preliminary data.</text>
</comment>
<dbReference type="RefSeq" id="WP_209687648.1">
    <property type="nucleotide sequence ID" value="NZ_JAGGLU010000020.1"/>
</dbReference>
<gene>
    <name evidence="1" type="ORF">J2Z60_002127</name>
</gene>
<accession>A0ABS4MHW5</accession>
<dbReference type="Proteomes" id="UP001519292">
    <property type="component" value="Unassembled WGS sequence"/>
</dbReference>
<name>A0ABS4MHW5_9LACO</name>
<proteinExistence type="predicted"/>
<protein>
    <recommendedName>
        <fullName evidence="3">CopG family transcriptional regulator</fullName>
    </recommendedName>
</protein>
<keyword evidence="2" id="KW-1185">Reference proteome</keyword>
<organism evidence="1 2">
    <name type="scientific">Lactobacillus colini</name>
    <dbReference type="NCBI Taxonomy" id="1819254"/>
    <lineage>
        <taxon>Bacteria</taxon>
        <taxon>Bacillati</taxon>
        <taxon>Bacillota</taxon>
        <taxon>Bacilli</taxon>
        <taxon>Lactobacillales</taxon>
        <taxon>Lactobacillaceae</taxon>
        <taxon>Lactobacillus</taxon>
    </lineage>
</organism>
<evidence type="ECO:0000313" key="1">
    <source>
        <dbReference type="EMBL" id="MBP2058936.1"/>
    </source>
</evidence>
<dbReference type="EMBL" id="JAGGLU010000020">
    <property type="protein sequence ID" value="MBP2058936.1"/>
    <property type="molecule type" value="Genomic_DNA"/>
</dbReference>